<keyword evidence="6" id="KW-0107">Calcium channel</keyword>
<feature type="transmembrane region" description="Helical" evidence="15">
    <location>
        <begin position="75"/>
        <end position="98"/>
    </location>
</feature>
<keyword evidence="11 15" id="KW-1133">Transmembrane helix</keyword>
<evidence type="ECO:0000313" key="18">
    <source>
        <dbReference type="Proteomes" id="UP001633002"/>
    </source>
</evidence>
<evidence type="ECO:0000256" key="5">
    <source>
        <dbReference type="ARBA" id="ARBA00022568"/>
    </source>
</evidence>
<dbReference type="SUPFAM" id="SSF47473">
    <property type="entry name" value="EF-hand"/>
    <property type="match status" value="1"/>
</dbReference>
<dbReference type="Gene3D" id="1.10.238.10">
    <property type="entry name" value="EF-hand"/>
    <property type="match status" value="1"/>
</dbReference>
<dbReference type="InterPro" id="IPR005821">
    <property type="entry name" value="Ion_trans_dom"/>
</dbReference>
<comment type="caution">
    <text evidence="17">The sequence shown here is derived from an EMBL/GenBank/DDBJ whole genome shotgun (WGS) entry which is preliminary data.</text>
</comment>
<evidence type="ECO:0000256" key="14">
    <source>
        <dbReference type="ARBA" id="ARBA00023303"/>
    </source>
</evidence>
<proteinExistence type="inferred from homology"/>
<dbReference type="GO" id="GO:0005262">
    <property type="term" value="F:calcium channel activity"/>
    <property type="evidence" value="ECO:0007669"/>
    <property type="project" value="UniProtKB-KW"/>
</dbReference>
<evidence type="ECO:0000313" key="17">
    <source>
        <dbReference type="EMBL" id="KAL3701109.1"/>
    </source>
</evidence>
<evidence type="ECO:0000256" key="6">
    <source>
        <dbReference type="ARBA" id="ARBA00022673"/>
    </source>
</evidence>
<dbReference type="Gene3D" id="1.20.120.350">
    <property type="entry name" value="Voltage-gated potassium channels. Chain C"/>
    <property type="match status" value="1"/>
</dbReference>
<feature type="transmembrane region" description="Helical" evidence="15">
    <location>
        <begin position="580"/>
        <end position="603"/>
    </location>
</feature>
<dbReference type="AlphaFoldDB" id="A0ABD3IDD8"/>
<evidence type="ECO:0000256" key="10">
    <source>
        <dbReference type="ARBA" id="ARBA00022882"/>
    </source>
</evidence>
<feature type="transmembrane region" description="Helical" evidence="15">
    <location>
        <begin position="259"/>
        <end position="277"/>
    </location>
</feature>
<dbReference type="PANTHER" id="PTHR46988:SF2">
    <property type="entry name" value="TWO PORE CALCIUM CHANNEL PROTEIN 1"/>
    <property type="match status" value="1"/>
</dbReference>
<evidence type="ECO:0000259" key="16">
    <source>
        <dbReference type="PROSITE" id="PS50222"/>
    </source>
</evidence>
<keyword evidence="10" id="KW-0851">Voltage-gated channel</keyword>
<evidence type="ECO:0000256" key="2">
    <source>
        <dbReference type="ARBA" id="ARBA00009286"/>
    </source>
</evidence>
<comment type="subcellular location">
    <subcellularLocation>
        <location evidence="1">Membrane</location>
        <topology evidence="1">Multi-pass membrane protein</topology>
    </subcellularLocation>
</comment>
<evidence type="ECO:0000256" key="15">
    <source>
        <dbReference type="SAM" id="Phobius"/>
    </source>
</evidence>
<feature type="domain" description="EF-hand" evidence="16">
    <location>
        <begin position="334"/>
        <end position="369"/>
    </location>
</feature>
<keyword evidence="4" id="KW-0813">Transport</keyword>
<evidence type="ECO:0000256" key="9">
    <source>
        <dbReference type="ARBA" id="ARBA00022837"/>
    </source>
</evidence>
<feature type="transmembrane region" description="Helical" evidence="15">
    <location>
        <begin position="231"/>
        <end position="250"/>
    </location>
</feature>
<comment type="subunit">
    <text evidence="3">Homodimer.</text>
</comment>
<dbReference type="GO" id="GO:0034702">
    <property type="term" value="C:monoatomic ion channel complex"/>
    <property type="evidence" value="ECO:0007669"/>
    <property type="project" value="UniProtKB-KW"/>
</dbReference>
<dbReference type="InterPro" id="IPR011992">
    <property type="entry name" value="EF-hand-dom_pair"/>
</dbReference>
<keyword evidence="14" id="KW-0407">Ion channel</keyword>
<evidence type="ECO:0000256" key="3">
    <source>
        <dbReference type="ARBA" id="ARBA00011738"/>
    </source>
</evidence>
<gene>
    <name evidence="17" type="ORF">R1sor_019131</name>
</gene>
<dbReference type="InterPro" id="IPR002048">
    <property type="entry name" value="EF_hand_dom"/>
</dbReference>
<keyword evidence="12" id="KW-0406">Ion transport</keyword>
<dbReference type="SUPFAM" id="SSF81324">
    <property type="entry name" value="Voltage-gated potassium channels"/>
    <property type="match status" value="2"/>
</dbReference>
<dbReference type="FunFam" id="1.20.120.350:FF:000055">
    <property type="entry name" value="Two pore calcium channel protein 1"/>
    <property type="match status" value="1"/>
</dbReference>
<dbReference type="Proteomes" id="UP001633002">
    <property type="component" value="Unassembled WGS sequence"/>
</dbReference>
<dbReference type="GO" id="GO:0019722">
    <property type="term" value="P:calcium-mediated signaling"/>
    <property type="evidence" value="ECO:0007669"/>
    <property type="project" value="UniProtKB-ARBA"/>
</dbReference>
<name>A0ABD3IDD8_9MARC</name>
<keyword evidence="9" id="KW-0106">Calcium</keyword>
<evidence type="ECO:0000256" key="1">
    <source>
        <dbReference type="ARBA" id="ARBA00004141"/>
    </source>
</evidence>
<evidence type="ECO:0000256" key="12">
    <source>
        <dbReference type="ARBA" id="ARBA00023065"/>
    </source>
</evidence>
<dbReference type="SMART" id="SM00054">
    <property type="entry name" value="EFh"/>
    <property type="match status" value="2"/>
</dbReference>
<dbReference type="InterPro" id="IPR027359">
    <property type="entry name" value="Volt_channel_dom_sf"/>
</dbReference>
<protein>
    <recommendedName>
        <fullName evidence="16">EF-hand domain-containing protein</fullName>
    </recommendedName>
</protein>
<evidence type="ECO:0000256" key="7">
    <source>
        <dbReference type="ARBA" id="ARBA00022692"/>
    </source>
</evidence>
<dbReference type="CDD" id="cd00051">
    <property type="entry name" value="EFh"/>
    <property type="match status" value="1"/>
</dbReference>
<keyword evidence="13 15" id="KW-0472">Membrane</keyword>
<reference evidence="17 18" key="1">
    <citation type="submission" date="2024-09" db="EMBL/GenBank/DDBJ databases">
        <title>Chromosome-scale assembly of Riccia sorocarpa.</title>
        <authorList>
            <person name="Paukszto L."/>
        </authorList>
    </citation>
    <scope>NUCLEOTIDE SEQUENCE [LARGE SCALE GENOMIC DNA]</scope>
    <source>
        <strain evidence="17">LP-2024</strain>
        <tissue evidence="17">Aerial parts of the thallus</tissue>
    </source>
</reference>
<feature type="transmembrane region" description="Helical" evidence="15">
    <location>
        <begin position="484"/>
        <end position="503"/>
    </location>
</feature>
<keyword evidence="5" id="KW-0109">Calcium transport</keyword>
<evidence type="ECO:0000256" key="4">
    <source>
        <dbReference type="ARBA" id="ARBA00022448"/>
    </source>
</evidence>
<evidence type="ECO:0000256" key="8">
    <source>
        <dbReference type="ARBA" id="ARBA00022737"/>
    </source>
</evidence>
<evidence type="ECO:0000256" key="13">
    <source>
        <dbReference type="ARBA" id="ARBA00023136"/>
    </source>
</evidence>
<comment type="similarity">
    <text evidence="2">Belongs to the calcium channel alpha-1 subunit (TC 1.A.1.11) family. Two pore calcium channel subfamily.</text>
</comment>
<evidence type="ECO:0000256" key="11">
    <source>
        <dbReference type="ARBA" id="ARBA00022989"/>
    </source>
</evidence>
<feature type="transmembrane region" description="Helical" evidence="15">
    <location>
        <begin position="510"/>
        <end position="535"/>
    </location>
</feature>
<organism evidence="17 18">
    <name type="scientific">Riccia sorocarpa</name>
    <dbReference type="NCBI Taxonomy" id="122646"/>
    <lineage>
        <taxon>Eukaryota</taxon>
        <taxon>Viridiplantae</taxon>
        <taxon>Streptophyta</taxon>
        <taxon>Embryophyta</taxon>
        <taxon>Marchantiophyta</taxon>
        <taxon>Marchantiopsida</taxon>
        <taxon>Marchantiidae</taxon>
        <taxon>Marchantiales</taxon>
        <taxon>Ricciaceae</taxon>
        <taxon>Riccia</taxon>
    </lineage>
</organism>
<dbReference type="Pfam" id="PF13499">
    <property type="entry name" value="EF-hand_7"/>
    <property type="match status" value="1"/>
</dbReference>
<dbReference type="PROSITE" id="PS50222">
    <property type="entry name" value="EF_HAND_2"/>
    <property type="match status" value="2"/>
</dbReference>
<dbReference type="PANTHER" id="PTHR46988">
    <property type="entry name" value="TWO PORE CALCIUM CHANNEL PROTEIN 1"/>
    <property type="match status" value="1"/>
</dbReference>
<dbReference type="FunFam" id="1.10.287.70:FF:000129">
    <property type="entry name" value="Two pore calcium channel protein 1"/>
    <property type="match status" value="1"/>
</dbReference>
<feature type="transmembrane region" description="Helical" evidence="15">
    <location>
        <begin position="130"/>
        <end position="154"/>
    </location>
</feature>
<dbReference type="InterPro" id="IPR044581">
    <property type="entry name" value="TPC1_plant"/>
</dbReference>
<keyword evidence="8" id="KW-0677">Repeat</keyword>
<feature type="transmembrane region" description="Helical" evidence="15">
    <location>
        <begin position="166"/>
        <end position="185"/>
    </location>
</feature>
<keyword evidence="18" id="KW-1185">Reference proteome</keyword>
<feature type="transmembrane region" description="Helical" evidence="15">
    <location>
        <begin position="297"/>
        <end position="317"/>
    </location>
</feature>
<feature type="domain" description="EF-hand" evidence="16">
    <location>
        <begin position="375"/>
        <end position="410"/>
    </location>
</feature>
<sequence>MKEPLIQRESGGRSDRFRFFRALTLDHKRAIASGLERADAYERAAAYVDLADNGVGIPSEVLEQQDNKELTRSFYFAYTLLDPFWNLTMAALILLNFFEVPLWCTGDFPNPCGSREEYYLGGLPYLTRGGSLICEIVIFVILVVYTLFPILFMGQKLFWSDPLNNANVVLLFVLAVDTLLDLSYVTSTGPISSLSVRVAPYVRVILVAVNSSQVRANVKTLVRVLPDFLDATNLLALFILFSSWLGYVLFQDTDQGREVFTSFGRTLYGMTVLFTTSNNPDLWLTAYKQARSSGLFFILYILVGVYFITNLVLAIIYESFKEQLAEHFLQMDEKGIECLDKAFRLLDEQKTGYLSLNQCFALFEKLKDYRTLPKIDKDQMEYVFRALDVNGDFKIDMDEFKDLCQAITLKFEKQELSHWLEAFPFYKSSSFQSLQKFVRSKHFEYIIYGILGLNLIVVIIETSLGISNHSSQLFWQEVELVFGWLYLVELALKVLACGFRNYWRSMQNRFDFFVTWIIVIGETLIVVLPNGFAFFSTSGRIRYLLIAQVLRLFRGLMLIERYRVKVGTFIKLIRHLLPYLGINFFLMCIYCTMGVQVFGGLVYEGNLTLERTTMFENDYLVYNFNDYVSGMVTLFNVLVMGNWEVWMESYAVLTQEWLAVTYFISFYVLGVLLIFNLVISFVLEAFFAQAQIDEERQAMDTTPSGHRGTSVRERTRRGQYNRQNLIRRMLEVEMKKKQGEPVSDE</sequence>
<feature type="transmembrane region" description="Helical" evidence="15">
    <location>
        <begin position="657"/>
        <end position="683"/>
    </location>
</feature>
<feature type="transmembrane region" description="Helical" evidence="15">
    <location>
        <begin position="445"/>
        <end position="464"/>
    </location>
</feature>
<accession>A0ABD3IDD8</accession>
<feature type="transmembrane region" description="Helical" evidence="15">
    <location>
        <begin position="627"/>
        <end position="645"/>
    </location>
</feature>
<dbReference type="EMBL" id="JBJQOH010000001">
    <property type="protein sequence ID" value="KAL3701109.1"/>
    <property type="molecule type" value="Genomic_DNA"/>
</dbReference>
<dbReference type="FunFam" id="1.10.287.70:FF:000094">
    <property type="entry name" value="Two pore calcium channel protein 1"/>
    <property type="match status" value="1"/>
</dbReference>
<dbReference type="Pfam" id="PF00520">
    <property type="entry name" value="Ion_trans"/>
    <property type="match status" value="2"/>
</dbReference>
<dbReference type="Gene3D" id="1.10.287.70">
    <property type="match status" value="2"/>
</dbReference>
<keyword evidence="7 15" id="KW-0812">Transmembrane</keyword>